<keyword evidence="4" id="KW-1185">Reference proteome</keyword>
<dbReference type="EMBL" id="CP073344">
    <property type="protein sequence ID" value="UTW01907.1"/>
    <property type="molecule type" value="Genomic_DNA"/>
</dbReference>
<feature type="domain" description="Lon N-terminal" evidence="2">
    <location>
        <begin position="1"/>
        <end position="188"/>
    </location>
</feature>
<name>A0ABY5GRJ8_9GAMM</name>
<dbReference type="PROSITE" id="PS51787">
    <property type="entry name" value="LON_N"/>
    <property type="match status" value="1"/>
</dbReference>
<keyword evidence="1" id="KW-1133">Transmembrane helix</keyword>
<gene>
    <name evidence="3" type="ORF">KDX31_11090</name>
</gene>
<evidence type="ECO:0000259" key="2">
    <source>
        <dbReference type="PROSITE" id="PS51787"/>
    </source>
</evidence>
<accession>A0ABY5GRJ8</accession>
<dbReference type="Gene3D" id="2.30.130.40">
    <property type="entry name" value="LON domain-like"/>
    <property type="match status" value="1"/>
</dbReference>
<evidence type="ECO:0000313" key="3">
    <source>
        <dbReference type="EMBL" id="UTW01907.1"/>
    </source>
</evidence>
<dbReference type="InterPro" id="IPR046336">
    <property type="entry name" value="Lon_prtase_N_sf"/>
</dbReference>
<protein>
    <submittedName>
        <fullName evidence="3">LON peptidase substrate-binding domain-containing protein</fullName>
    </submittedName>
</protein>
<dbReference type="Gene3D" id="1.20.58.1480">
    <property type="match status" value="1"/>
</dbReference>
<evidence type="ECO:0000313" key="4">
    <source>
        <dbReference type="Proteomes" id="UP001059950"/>
    </source>
</evidence>
<keyword evidence="1" id="KW-0472">Membrane</keyword>
<dbReference type="Pfam" id="PF02190">
    <property type="entry name" value="LON_substr_bdg"/>
    <property type="match status" value="1"/>
</dbReference>
<dbReference type="Proteomes" id="UP001059950">
    <property type="component" value="Chromosome"/>
</dbReference>
<dbReference type="InterPro" id="IPR015947">
    <property type="entry name" value="PUA-like_sf"/>
</dbReference>
<proteinExistence type="predicted"/>
<sequence>MKTLPLFPLPVVLFPGILLPLQIFELRYRRMVKECLASQEPLVILQARNPAAPDIDFYSTGTTGTILDWQPLPNQMIGIELKGEQKVRVSEIQKESDGLLVGDVEYLRSGDLPSTAEQSARLAEITAHLVQHPLLSFSPARVNDETADAFSYQLAALLPFSGADKQRLLELNNPVARLELIYTLLKEY</sequence>
<organism evidence="3 4">
    <name type="scientific">Amphritea atlantica</name>
    <dbReference type="NCBI Taxonomy" id="355243"/>
    <lineage>
        <taxon>Bacteria</taxon>
        <taxon>Pseudomonadati</taxon>
        <taxon>Pseudomonadota</taxon>
        <taxon>Gammaproteobacteria</taxon>
        <taxon>Oceanospirillales</taxon>
        <taxon>Oceanospirillaceae</taxon>
        <taxon>Amphritea</taxon>
    </lineage>
</organism>
<dbReference type="InterPro" id="IPR003111">
    <property type="entry name" value="Lon_prtase_N"/>
</dbReference>
<dbReference type="PANTHER" id="PTHR46732">
    <property type="entry name" value="ATP-DEPENDENT PROTEASE LA (LON) DOMAIN PROTEIN"/>
    <property type="match status" value="1"/>
</dbReference>
<keyword evidence="1" id="KW-0812">Transmembrane</keyword>
<feature type="transmembrane region" description="Helical" evidence="1">
    <location>
        <begin position="6"/>
        <end position="24"/>
    </location>
</feature>
<dbReference type="SUPFAM" id="SSF88697">
    <property type="entry name" value="PUA domain-like"/>
    <property type="match status" value="1"/>
</dbReference>
<dbReference type="SMART" id="SM00464">
    <property type="entry name" value="LON"/>
    <property type="match status" value="1"/>
</dbReference>
<reference evidence="3" key="1">
    <citation type="submission" date="2021-04" db="EMBL/GenBank/DDBJ databases">
        <title>Oceanospirillales bacteria with DddD are important DMSP degraders in coastal seawater.</title>
        <authorList>
            <person name="Liu J."/>
        </authorList>
    </citation>
    <scope>NUCLEOTIDE SEQUENCE</scope>
    <source>
        <strain evidence="3">GY6</strain>
    </source>
</reference>
<dbReference type="PANTHER" id="PTHR46732:SF8">
    <property type="entry name" value="ATP-DEPENDENT PROTEASE LA (LON) DOMAIN PROTEIN"/>
    <property type="match status" value="1"/>
</dbReference>
<evidence type="ECO:0000256" key="1">
    <source>
        <dbReference type="SAM" id="Phobius"/>
    </source>
</evidence>